<dbReference type="OrthoDB" id="5973910at2759"/>
<protein>
    <submittedName>
        <fullName evidence="2">Uncharacterized protein</fullName>
    </submittedName>
</protein>
<keyword evidence="3" id="KW-1185">Reference proteome</keyword>
<dbReference type="Proteomes" id="UP000291343">
    <property type="component" value="Unassembled WGS sequence"/>
</dbReference>
<dbReference type="EMBL" id="QKKF02018171">
    <property type="protein sequence ID" value="RZF40567.1"/>
    <property type="molecule type" value="Genomic_DNA"/>
</dbReference>
<proteinExistence type="predicted"/>
<feature type="compositionally biased region" description="Low complexity" evidence="1">
    <location>
        <begin position="43"/>
        <end position="60"/>
    </location>
</feature>
<organism evidence="2 3">
    <name type="scientific">Laodelphax striatellus</name>
    <name type="common">Small brown planthopper</name>
    <name type="synonym">Delphax striatella</name>
    <dbReference type="NCBI Taxonomy" id="195883"/>
    <lineage>
        <taxon>Eukaryota</taxon>
        <taxon>Metazoa</taxon>
        <taxon>Ecdysozoa</taxon>
        <taxon>Arthropoda</taxon>
        <taxon>Hexapoda</taxon>
        <taxon>Insecta</taxon>
        <taxon>Pterygota</taxon>
        <taxon>Neoptera</taxon>
        <taxon>Paraneoptera</taxon>
        <taxon>Hemiptera</taxon>
        <taxon>Auchenorrhyncha</taxon>
        <taxon>Fulgoroidea</taxon>
        <taxon>Delphacidae</taxon>
        <taxon>Criomorphinae</taxon>
        <taxon>Laodelphax</taxon>
    </lineage>
</organism>
<accession>A0A482X448</accession>
<sequence length="137" mass="14348">MGAPCYEYPYSDAADKYMARSCSSEHHYDVPHLNPPSGGCGGAPSPLSSSTSSTLESSPSHATLAHGLDLRGLEQEHSEWRLRGGDPRCGTGLHSQCTGDVCRCTALAARVRYIVDRAGGRAVSGAQGRHVCGCAEG</sequence>
<dbReference type="InParanoid" id="A0A482X448"/>
<dbReference type="AlphaFoldDB" id="A0A482X448"/>
<evidence type="ECO:0000313" key="3">
    <source>
        <dbReference type="Proteomes" id="UP000291343"/>
    </source>
</evidence>
<feature type="region of interest" description="Disordered" evidence="1">
    <location>
        <begin position="28"/>
        <end position="62"/>
    </location>
</feature>
<reference evidence="2 3" key="1">
    <citation type="journal article" date="2017" name="Gigascience">
        <title>Genome sequence of the small brown planthopper, Laodelphax striatellus.</title>
        <authorList>
            <person name="Zhu J."/>
            <person name="Jiang F."/>
            <person name="Wang X."/>
            <person name="Yang P."/>
            <person name="Bao Y."/>
            <person name="Zhao W."/>
            <person name="Wang W."/>
            <person name="Lu H."/>
            <person name="Wang Q."/>
            <person name="Cui N."/>
            <person name="Li J."/>
            <person name="Chen X."/>
            <person name="Luo L."/>
            <person name="Yu J."/>
            <person name="Kang L."/>
            <person name="Cui F."/>
        </authorList>
    </citation>
    <scope>NUCLEOTIDE SEQUENCE [LARGE SCALE GENOMIC DNA]</scope>
    <source>
        <strain evidence="2">Lst14</strain>
    </source>
</reference>
<name>A0A482X448_LAOST</name>
<evidence type="ECO:0000313" key="2">
    <source>
        <dbReference type="EMBL" id="RZF40567.1"/>
    </source>
</evidence>
<evidence type="ECO:0000256" key="1">
    <source>
        <dbReference type="SAM" id="MobiDB-lite"/>
    </source>
</evidence>
<comment type="caution">
    <text evidence="2">The sequence shown here is derived from an EMBL/GenBank/DDBJ whole genome shotgun (WGS) entry which is preliminary data.</text>
</comment>
<gene>
    <name evidence="2" type="ORF">LSTR_LSTR016592</name>
</gene>